<feature type="domain" description="DUF305" evidence="3">
    <location>
        <begin position="55"/>
        <end position="203"/>
    </location>
</feature>
<evidence type="ECO:0000259" key="3">
    <source>
        <dbReference type="Pfam" id="PF03713"/>
    </source>
</evidence>
<dbReference type="RefSeq" id="WP_064400026.1">
    <property type="nucleotide sequence ID" value="NZ_LQIR01000068.1"/>
</dbReference>
<keyword evidence="2" id="KW-0732">Signal</keyword>
<keyword evidence="5" id="KW-1185">Reference proteome</keyword>
<sequence length="205" mass="22060">MTSLIARLTAILVALATAMLLTSCTSSPASDGHTDHEHSDEPVISGQPAGYNADDVAFAKNMIPHHEQAVELSAMVPDRSTNPEVKALADQISKAQEPEIRTMQVLLVQWQENPDADTGRGGHEGHGGAMPGMVDDTTMAKLQTLSGPEFDTLWLQSMIAHHQGAIDMARAELANGENVDAKRLAQTIVDTQQAEIDQMNQMLRG</sequence>
<accession>A0A124END8</accession>
<evidence type="ECO:0000256" key="2">
    <source>
        <dbReference type="SAM" id="SignalP"/>
    </source>
</evidence>
<dbReference type="AlphaFoldDB" id="A0A124END8"/>
<organism evidence="4 5">
    <name type="scientific">Mycobacterium lehmannii</name>
    <dbReference type="NCBI Taxonomy" id="2048550"/>
    <lineage>
        <taxon>Bacteria</taxon>
        <taxon>Bacillati</taxon>
        <taxon>Actinomycetota</taxon>
        <taxon>Actinomycetes</taxon>
        <taxon>Mycobacteriales</taxon>
        <taxon>Mycobacteriaceae</taxon>
        <taxon>Mycobacterium</taxon>
    </lineage>
</organism>
<evidence type="ECO:0000313" key="5">
    <source>
        <dbReference type="Proteomes" id="UP000053707"/>
    </source>
</evidence>
<dbReference type="PANTHER" id="PTHR36933">
    <property type="entry name" value="SLL0788 PROTEIN"/>
    <property type="match status" value="1"/>
</dbReference>
<feature type="chain" id="PRO_5007171115" evidence="2">
    <location>
        <begin position="30"/>
        <end position="205"/>
    </location>
</feature>
<dbReference type="PANTHER" id="PTHR36933:SF1">
    <property type="entry name" value="SLL0788 PROTEIN"/>
    <property type="match status" value="1"/>
</dbReference>
<feature type="signal peptide" evidence="2">
    <location>
        <begin position="1"/>
        <end position="29"/>
    </location>
</feature>
<dbReference type="Gene3D" id="1.20.1260.10">
    <property type="match status" value="1"/>
</dbReference>
<feature type="compositionally biased region" description="Basic and acidic residues" evidence="1">
    <location>
        <begin position="32"/>
        <end position="41"/>
    </location>
</feature>
<protein>
    <submittedName>
        <fullName evidence="4">DUF305 domain-containing protein</fullName>
    </submittedName>
</protein>
<evidence type="ECO:0000313" key="4">
    <source>
        <dbReference type="EMBL" id="KUI07296.1"/>
    </source>
</evidence>
<comment type="caution">
    <text evidence="4">The sequence shown here is derived from an EMBL/GenBank/DDBJ whole genome shotgun (WGS) entry which is preliminary data.</text>
</comment>
<feature type="region of interest" description="Disordered" evidence="1">
    <location>
        <begin position="26"/>
        <end position="49"/>
    </location>
</feature>
<dbReference type="Pfam" id="PF03713">
    <property type="entry name" value="DUF305"/>
    <property type="match status" value="1"/>
</dbReference>
<evidence type="ECO:0000256" key="1">
    <source>
        <dbReference type="SAM" id="MobiDB-lite"/>
    </source>
</evidence>
<dbReference type="EMBL" id="LQIR01000068">
    <property type="protein sequence ID" value="KUI07296.1"/>
    <property type="molecule type" value="Genomic_DNA"/>
</dbReference>
<dbReference type="InterPro" id="IPR005183">
    <property type="entry name" value="DUF305_CopM-like"/>
</dbReference>
<name>A0A124END8_9MYCO</name>
<gene>
    <name evidence="4" type="ORF">AU192_00855</name>
</gene>
<dbReference type="PROSITE" id="PS51257">
    <property type="entry name" value="PROKAR_LIPOPROTEIN"/>
    <property type="match status" value="1"/>
</dbReference>
<proteinExistence type="predicted"/>
<dbReference type="Proteomes" id="UP000053707">
    <property type="component" value="Unassembled WGS sequence"/>
</dbReference>
<dbReference type="InterPro" id="IPR012347">
    <property type="entry name" value="Ferritin-like"/>
</dbReference>
<reference evidence="4 5" key="1">
    <citation type="submission" date="2016-01" db="EMBL/GenBank/DDBJ databases">
        <authorList>
            <consortium name="TB Trials Study Group"/>
            <person name="Sutton G."/>
            <person name="Brinkac L."/>
            <person name="Sanka R."/>
            <person name="Adams M."/>
            <person name="Lau E.L."/>
            <person name="Macaden R."/>
            <person name="Grewal H.M.S."/>
        </authorList>
    </citation>
    <scope>NUCLEOTIDE SEQUENCE [LARGE SCALE GENOMIC DNA]</scope>
    <source>
        <strain evidence="4 5">IS-1744</strain>
    </source>
</reference>